<protein>
    <submittedName>
        <fullName evidence="1">Uncharacterized protein</fullName>
    </submittedName>
</protein>
<sequence length="42" mass="4920">MRMRESCYLLLTTSTKHLLILKSLMDFVSFYTSRSFASSLQL</sequence>
<dbReference type="AlphaFoldDB" id="A0A2P2QBB0"/>
<name>A0A2P2QBB0_RHIMU</name>
<reference evidence="1" key="1">
    <citation type="submission" date="2018-02" db="EMBL/GenBank/DDBJ databases">
        <title>Rhizophora mucronata_Transcriptome.</title>
        <authorList>
            <person name="Meera S.P."/>
            <person name="Sreeshan A."/>
            <person name="Augustine A."/>
        </authorList>
    </citation>
    <scope>NUCLEOTIDE SEQUENCE</scope>
    <source>
        <tissue evidence="1">Leaf</tissue>
    </source>
</reference>
<proteinExistence type="predicted"/>
<dbReference type="EMBL" id="GGEC01083759">
    <property type="protein sequence ID" value="MBX64243.1"/>
    <property type="molecule type" value="Transcribed_RNA"/>
</dbReference>
<accession>A0A2P2QBB0</accession>
<organism evidence="1">
    <name type="scientific">Rhizophora mucronata</name>
    <name type="common">Asiatic mangrove</name>
    <dbReference type="NCBI Taxonomy" id="61149"/>
    <lineage>
        <taxon>Eukaryota</taxon>
        <taxon>Viridiplantae</taxon>
        <taxon>Streptophyta</taxon>
        <taxon>Embryophyta</taxon>
        <taxon>Tracheophyta</taxon>
        <taxon>Spermatophyta</taxon>
        <taxon>Magnoliopsida</taxon>
        <taxon>eudicotyledons</taxon>
        <taxon>Gunneridae</taxon>
        <taxon>Pentapetalae</taxon>
        <taxon>rosids</taxon>
        <taxon>fabids</taxon>
        <taxon>Malpighiales</taxon>
        <taxon>Rhizophoraceae</taxon>
        <taxon>Rhizophora</taxon>
    </lineage>
</organism>
<evidence type="ECO:0000313" key="1">
    <source>
        <dbReference type="EMBL" id="MBX64243.1"/>
    </source>
</evidence>